<proteinExistence type="predicted"/>
<dbReference type="SUPFAM" id="SSF117281">
    <property type="entry name" value="Kelch motif"/>
    <property type="match status" value="1"/>
</dbReference>
<keyword evidence="1" id="KW-0880">Kelch repeat</keyword>
<dbReference type="NCBIfam" id="TIGR03547">
    <property type="entry name" value="muta_rot_YjhT"/>
    <property type="match status" value="1"/>
</dbReference>
<comment type="caution">
    <text evidence="4">The sequence shown here is derived from an EMBL/GenBank/DDBJ whole genome shotgun (WGS) entry which is preliminary data.</text>
</comment>
<dbReference type="InterPro" id="IPR019936">
    <property type="entry name" value="NanM_proteobact"/>
</dbReference>
<dbReference type="InterPro" id="IPR056734">
    <property type="entry name" value="NANM"/>
</dbReference>
<keyword evidence="5" id="KW-1185">Reference proteome</keyword>
<organism evidence="4 5">
    <name type="scientific">Undibacterium luofuense</name>
    <dbReference type="NCBI Taxonomy" id="2828733"/>
    <lineage>
        <taxon>Bacteria</taxon>
        <taxon>Pseudomonadati</taxon>
        <taxon>Pseudomonadota</taxon>
        <taxon>Betaproteobacteria</taxon>
        <taxon>Burkholderiales</taxon>
        <taxon>Oxalobacteraceae</taxon>
        <taxon>Undibacterium</taxon>
    </lineage>
</organism>
<gene>
    <name evidence="4" type="ORF">KDM89_06645</name>
</gene>
<dbReference type="AlphaFoldDB" id="A0A941I4L2"/>
<evidence type="ECO:0000256" key="3">
    <source>
        <dbReference type="SAM" id="SignalP"/>
    </source>
</evidence>
<dbReference type="Gene3D" id="2.120.10.80">
    <property type="entry name" value="Kelch-type beta propeller"/>
    <property type="match status" value="2"/>
</dbReference>
<feature type="signal peptide" evidence="3">
    <location>
        <begin position="1"/>
        <end position="23"/>
    </location>
</feature>
<dbReference type="Proteomes" id="UP000680067">
    <property type="component" value="Unassembled WGS sequence"/>
</dbReference>
<evidence type="ECO:0000256" key="2">
    <source>
        <dbReference type="ARBA" id="ARBA00022737"/>
    </source>
</evidence>
<dbReference type="Pfam" id="PF24996">
    <property type="entry name" value="NANM"/>
    <property type="match status" value="1"/>
</dbReference>
<dbReference type="EMBL" id="JAGSPN010000003">
    <property type="protein sequence ID" value="MBR7781812.1"/>
    <property type="molecule type" value="Genomic_DNA"/>
</dbReference>
<evidence type="ECO:0000313" key="5">
    <source>
        <dbReference type="Proteomes" id="UP000680067"/>
    </source>
</evidence>
<dbReference type="PANTHER" id="PTHR45632">
    <property type="entry name" value="LD33804P"/>
    <property type="match status" value="1"/>
</dbReference>
<keyword evidence="3" id="KW-0732">Signal</keyword>
<sequence length="383" mass="41384">MKKVFMSSVLAAVMSQTALPVLAADAHYPAFPVPAKMTAGAKAGNVIYAGLGTAGKAWYKLDLSEKELKWTALAEFPDQPRDAATSVTVGDAVYVFAGQGKADPADKHLQMFDTVYRYLIKEDRWEKLPTRTPVGLLASSAVVSKDEVIFFGGVNQQIFNGYFLDYFVHSGGQKEKQDAVAQHYFDRKPADYLFNRYVLAYNTSTNQWRFLGIDPNPGTVGAALAVSGNTITITGGEIKPGLRSRESKTVILKDGKLEWKAQQTLPSVSANEAQEGPAGAFAGYAQGTLLVAGGANFPGAWKQFSAGENFAHKGLKKTWRDEIYSYSKGQWKLAGKLPVAMGYGSAFQLDDGVLIVGGELQGGAASADVFLLRMKGQQVEIVR</sequence>
<name>A0A941I4L2_9BURK</name>
<reference evidence="4" key="1">
    <citation type="submission" date="2021-04" db="EMBL/GenBank/DDBJ databases">
        <title>novel species isolated from subtropical streams in China.</title>
        <authorList>
            <person name="Lu H."/>
        </authorList>
    </citation>
    <scope>NUCLEOTIDE SEQUENCE</scope>
    <source>
        <strain evidence="4">LFS511W</strain>
    </source>
</reference>
<protein>
    <submittedName>
        <fullName evidence="4">N-acetylneuraminate epimerase</fullName>
    </submittedName>
</protein>
<accession>A0A941I4L2</accession>
<keyword evidence="2" id="KW-0677">Repeat</keyword>
<dbReference type="InterPro" id="IPR015915">
    <property type="entry name" value="Kelch-typ_b-propeller"/>
</dbReference>
<feature type="chain" id="PRO_5037690416" evidence="3">
    <location>
        <begin position="24"/>
        <end position="383"/>
    </location>
</feature>
<evidence type="ECO:0000256" key="1">
    <source>
        <dbReference type="ARBA" id="ARBA00022441"/>
    </source>
</evidence>
<dbReference type="NCBIfam" id="NF010730">
    <property type="entry name" value="PRK14131.1"/>
    <property type="match status" value="1"/>
</dbReference>
<evidence type="ECO:0000313" key="4">
    <source>
        <dbReference type="EMBL" id="MBR7781812.1"/>
    </source>
</evidence>